<evidence type="ECO:0000256" key="7">
    <source>
        <dbReference type="ARBA" id="ARBA00022898"/>
    </source>
</evidence>
<dbReference type="GO" id="GO:0000105">
    <property type="term" value="P:L-histidine biosynthetic process"/>
    <property type="evidence" value="ECO:0007669"/>
    <property type="project" value="UniProtKB-UniRule"/>
</dbReference>
<dbReference type="UniPathway" id="UPA00031">
    <property type="reaction ID" value="UER00012"/>
</dbReference>
<evidence type="ECO:0000256" key="1">
    <source>
        <dbReference type="ARBA" id="ARBA00001933"/>
    </source>
</evidence>
<evidence type="ECO:0000259" key="10">
    <source>
        <dbReference type="Pfam" id="PF00155"/>
    </source>
</evidence>
<dbReference type="SUPFAM" id="SSF53383">
    <property type="entry name" value="PLP-dependent transferases"/>
    <property type="match status" value="1"/>
</dbReference>
<evidence type="ECO:0000256" key="5">
    <source>
        <dbReference type="ARBA" id="ARBA00022576"/>
    </source>
</evidence>
<dbReference type="InterPro" id="IPR005861">
    <property type="entry name" value="HisP_aminotrans"/>
</dbReference>
<dbReference type="InterPro" id="IPR015424">
    <property type="entry name" value="PyrdxlP-dep_Trfase"/>
</dbReference>
<evidence type="ECO:0000256" key="2">
    <source>
        <dbReference type="ARBA" id="ARBA00005011"/>
    </source>
</evidence>
<dbReference type="KEGG" id="lfa:LFA_2186"/>
<dbReference type="GO" id="GO:0004400">
    <property type="term" value="F:histidinol-phosphate transaminase activity"/>
    <property type="evidence" value="ECO:0007669"/>
    <property type="project" value="UniProtKB-UniRule"/>
</dbReference>
<keyword evidence="7 9" id="KW-0663">Pyridoxal phosphate</keyword>
<sequence>MSIDFHLLPHDGIRALTPYKPGKSIEELKREKGISDIIKMASNENPLGCSPLALAALHSMSAHSVAIYPSPTNHPLMSKLAGKLQIPVEQLFLSNGSDHLFSMLLYCFALHNDKHILTHEYAFSTYAIQAKTLHIPVRIAPINPTWQVNIEHLIQHCDKNTGLIFIANPNNPTGVLMNPQEIKYLLERIPESTLLVLDEAYYEFAASQLQCNSLDWLVEHPNLVITRTFSKIYGMAGLRLGYAIAHPSIIELLHKVQLPFTVNQAGLAAAFAALDDDDFIRLSLQTNSEGMQQIQDGFNKLHINYLPSSCNFLTFDCEKDGLVLYNYLLEQGIIVRPLHAYKMNNYIRVTIGTTEQNSRFLNALNNYYLQR</sequence>
<accession>A0A098G7R7</accession>
<dbReference type="InterPro" id="IPR050106">
    <property type="entry name" value="HistidinolP_aminotransfase"/>
</dbReference>
<dbReference type="InterPro" id="IPR015421">
    <property type="entry name" value="PyrdxlP-dep_Trfase_major"/>
</dbReference>
<keyword evidence="9" id="KW-0368">Histidine biosynthesis</keyword>
<organism evidence="11 12">
    <name type="scientific">Legionella fallonii LLAP-10</name>
    <dbReference type="NCBI Taxonomy" id="1212491"/>
    <lineage>
        <taxon>Bacteria</taxon>
        <taxon>Pseudomonadati</taxon>
        <taxon>Pseudomonadota</taxon>
        <taxon>Gammaproteobacteria</taxon>
        <taxon>Legionellales</taxon>
        <taxon>Legionellaceae</taxon>
        <taxon>Legionella</taxon>
    </lineage>
</organism>
<evidence type="ECO:0000256" key="9">
    <source>
        <dbReference type="HAMAP-Rule" id="MF_01023"/>
    </source>
</evidence>
<comment type="similarity">
    <text evidence="3 9">Belongs to the class-II pyridoxal-phosphate-dependent aminotransferase family. Histidinol-phosphate aminotransferase subfamily.</text>
</comment>
<feature type="domain" description="Aminotransferase class I/classII large" evidence="10">
    <location>
        <begin position="36"/>
        <end position="364"/>
    </location>
</feature>
<evidence type="ECO:0000313" key="11">
    <source>
        <dbReference type="EMBL" id="CEG57565.1"/>
    </source>
</evidence>
<keyword evidence="6 9" id="KW-0808">Transferase</keyword>
<dbReference type="NCBIfam" id="TIGR01141">
    <property type="entry name" value="hisC"/>
    <property type="match status" value="1"/>
</dbReference>
<keyword evidence="12" id="KW-1185">Reference proteome</keyword>
<dbReference type="Proteomes" id="UP000032430">
    <property type="component" value="Chromosome I"/>
</dbReference>
<dbReference type="OrthoDB" id="9813612at2"/>
<evidence type="ECO:0000256" key="4">
    <source>
        <dbReference type="ARBA" id="ARBA00011738"/>
    </source>
</evidence>
<dbReference type="GO" id="GO:0030170">
    <property type="term" value="F:pyridoxal phosphate binding"/>
    <property type="evidence" value="ECO:0007669"/>
    <property type="project" value="InterPro"/>
</dbReference>
<comment type="catalytic activity">
    <reaction evidence="8 9">
        <text>L-histidinol phosphate + 2-oxoglutarate = 3-(imidazol-4-yl)-2-oxopropyl phosphate + L-glutamate</text>
        <dbReference type="Rhea" id="RHEA:23744"/>
        <dbReference type="ChEBI" id="CHEBI:16810"/>
        <dbReference type="ChEBI" id="CHEBI:29985"/>
        <dbReference type="ChEBI" id="CHEBI:57766"/>
        <dbReference type="ChEBI" id="CHEBI:57980"/>
        <dbReference type="EC" id="2.6.1.9"/>
    </reaction>
</comment>
<dbReference type="EC" id="2.6.1.9" evidence="9"/>
<name>A0A098G7R7_9GAMM</name>
<keyword evidence="9" id="KW-0028">Amino-acid biosynthesis</keyword>
<dbReference type="InterPro" id="IPR015422">
    <property type="entry name" value="PyrdxlP-dep_Trfase_small"/>
</dbReference>
<comment type="cofactor">
    <cofactor evidence="1 9">
        <name>pyridoxal 5'-phosphate</name>
        <dbReference type="ChEBI" id="CHEBI:597326"/>
    </cofactor>
</comment>
<dbReference type="HAMAP" id="MF_01023">
    <property type="entry name" value="HisC_aminotrans_2"/>
    <property type="match status" value="1"/>
</dbReference>
<dbReference type="RefSeq" id="WP_045096040.1">
    <property type="nucleotide sequence ID" value="NZ_LN614827.1"/>
</dbReference>
<dbReference type="PANTHER" id="PTHR43643">
    <property type="entry name" value="HISTIDINOL-PHOSPHATE AMINOTRANSFERASE 2"/>
    <property type="match status" value="1"/>
</dbReference>
<dbReference type="PANTHER" id="PTHR43643:SF3">
    <property type="entry name" value="HISTIDINOL-PHOSPHATE AMINOTRANSFERASE"/>
    <property type="match status" value="1"/>
</dbReference>
<evidence type="ECO:0000256" key="3">
    <source>
        <dbReference type="ARBA" id="ARBA00007970"/>
    </source>
</evidence>
<comment type="pathway">
    <text evidence="2 9">Amino-acid biosynthesis; L-histidine biosynthesis; L-histidine from 5-phospho-alpha-D-ribose 1-diphosphate: step 7/9.</text>
</comment>
<evidence type="ECO:0000256" key="6">
    <source>
        <dbReference type="ARBA" id="ARBA00022679"/>
    </source>
</evidence>
<dbReference type="Gene3D" id="3.90.1150.10">
    <property type="entry name" value="Aspartate Aminotransferase, domain 1"/>
    <property type="match status" value="1"/>
</dbReference>
<evidence type="ECO:0000313" key="12">
    <source>
        <dbReference type="Proteomes" id="UP000032430"/>
    </source>
</evidence>
<dbReference type="AlphaFoldDB" id="A0A098G7R7"/>
<feature type="modified residue" description="N6-(pyridoxal phosphate)lysine" evidence="9">
    <location>
        <position position="231"/>
    </location>
</feature>
<dbReference type="CDD" id="cd00609">
    <property type="entry name" value="AAT_like"/>
    <property type="match status" value="1"/>
</dbReference>
<reference evidence="12" key="1">
    <citation type="submission" date="2014-09" db="EMBL/GenBank/DDBJ databases">
        <authorList>
            <person name="Gomez-Valero L."/>
        </authorList>
    </citation>
    <scope>NUCLEOTIDE SEQUENCE [LARGE SCALE GENOMIC DNA]</scope>
    <source>
        <strain evidence="12">ATCC700992</strain>
    </source>
</reference>
<dbReference type="EMBL" id="LN614827">
    <property type="protein sequence ID" value="CEG57565.1"/>
    <property type="molecule type" value="Genomic_DNA"/>
</dbReference>
<comment type="subunit">
    <text evidence="4 9">Homodimer.</text>
</comment>
<dbReference type="Gene3D" id="3.40.640.10">
    <property type="entry name" value="Type I PLP-dependent aspartate aminotransferase-like (Major domain)"/>
    <property type="match status" value="1"/>
</dbReference>
<gene>
    <name evidence="9 11" type="primary">hisC</name>
    <name evidence="11" type="ORF">LFA_2186</name>
</gene>
<dbReference type="Pfam" id="PF00155">
    <property type="entry name" value="Aminotran_1_2"/>
    <property type="match status" value="1"/>
</dbReference>
<keyword evidence="5 9" id="KW-0032">Aminotransferase</keyword>
<dbReference type="InterPro" id="IPR004839">
    <property type="entry name" value="Aminotransferase_I/II_large"/>
</dbReference>
<dbReference type="STRING" id="1212491.LFA_2186"/>
<proteinExistence type="inferred from homology"/>
<evidence type="ECO:0000256" key="8">
    <source>
        <dbReference type="ARBA" id="ARBA00047481"/>
    </source>
</evidence>
<protein>
    <recommendedName>
        <fullName evidence="9">Histidinol-phosphate aminotransferase</fullName>
        <ecNumber evidence="9">2.6.1.9</ecNumber>
    </recommendedName>
    <alternativeName>
        <fullName evidence="9">Imidazole acetol-phosphate transaminase</fullName>
    </alternativeName>
</protein>
<dbReference type="HOGENOM" id="CLU_017584_3_3_6"/>